<evidence type="ECO:0000313" key="4">
    <source>
        <dbReference type="EMBL" id="QDH24038.1"/>
    </source>
</evidence>
<evidence type="ECO:0000259" key="3">
    <source>
        <dbReference type="Pfam" id="PF00691"/>
    </source>
</evidence>
<accession>A0A4Y6V581</accession>
<proteinExistence type="predicted"/>
<feature type="compositionally biased region" description="Basic and acidic residues" evidence="1">
    <location>
        <begin position="220"/>
        <end position="240"/>
    </location>
</feature>
<dbReference type="InterPro" id="IPR036737">
    <property type="entry name" value="OmpA-like_sf"/>
</dbReference>
<feature type="region of interest" description="Disordered" evidence="1">
    <location>
        <begin position="210"/>
        <end position="246"/>
    </location>
</feature>
<feature type="compositionally biased region" description="Low complexity" evidence="1">
    <location>
        <begin position="69"/>
        <end position="84"/>
    </location>
</feature>
<dbReference type="EMBL" id="CP032485">
    <property type="protein sequence ID" value="QDH24038.1"/>
    <property type="molecule type" value="Genomic_DNA"/>
</dbReference>
<evidence type="ECO:0000256" key="2">
    <source>
        <dbReference type="SAM" id="SignalP"/>
    </source>
</evidence>
<organism evidence="4 5">
    <name type="scientific">Neokomagataea tanensis</name>
    <dbReference type="NCBI Taxonomy" id="661191"/>
    <lineage>
        <taxon>Bacteria</taxon>
        <taxon>Pseudomonadati</taxon>
        <taxon>Pseudomonadota</taxon>
        <taxon>Alphaproteobacteria</taxon>
        <taxon>Acetobacterales</taxon>
        <taxon>Acetobacteraceae</taxon>
        <taxon>Neokomagataea</taxon>
    </lineage>
</organism>
<dbReference type="SUPFAM" id="SSF103088">
    <property type="entry name" value="OmpA-like"/>
    <property type="match status" value="1"/>
</dbReference>
<feature type="chain" id="PRO_5021433378" description="OmpA-like domain-containing protein" evidence="2">
    <location>
        <begin position="26"/>
        <end position="246"/>
    </location>
</feature>
<dbReference type="Proteomes" id="UP000317214">
    <property type="component" value="Chromosome"/>
</dbReference>
<feature type="region of interest" description="Disordered" evidence="1">
    <location>
        <begin position="33"/>
        <end position="97"/>
    </location>
</feature>
<sequence length="246" mass="25655">MNRSILTSLAVTAALAAFSPHCAKAQVAANLDNLPQGQTAPPAPKAPPTHAAASHAQAVRAENNPAPPSTSHHTAPSHTSIPGVPAAPPPPVVLPPPFGDIPLHPAVAADAVTPNPNAKTSTAPLQEGDLRVLFDNNSADLNAQTLSEVAAFADRQKNTPEKRILLLSYATLPGDDISMPRRIALARALAIRSILVSHGVASTRIYPRALGRPDQTDTAPADRLDILTEPHSTPDLKASETRTQTP</sequence>
<dbReference type="Pfam" id="PF00691">
    <property type="entry name" value="OmpA"/>
    <property type="match status" value="1"/>
</dbReference>
<evidence type="ECO:0000256" key="1">
    <source>
        <dbReference type="SAM" id="MobiDB-lite"/>
    </source>
</evidence>
<dbReference type="InterPro" id="IPR006665">
    <property type="entry name" value="OmpA-like"/>
</dbReference>
<reference evidence="4 5" key="1">
    <citation type="submission" date="2018-09" db="EMBL/GenBank/DDBJ databases">
        <title>The complete genome sequence of Neokomagataea tanensis NBRC 106556(T).</title>
        <authorList>
            <person name="Chua K.-O."/>
            <person name="See-Too W.-S."/>
            <person name="Hong K.-W."/>
            <person name="Yin W.-F."/>
            <person name="Chan K.-G."/>
        </authorList>
    </citation>
    <scope>NUCLEOTIDE SEQUENCE [LARGE SCALE GENOMIC DNA]</scope>
    <source>
        <strain evidence="5">AH13 \ NBRC 106556</strain>
    </source>
</reference>
<dbReference type="RefSeq" id="WP_141491875.1">
    <property type="nucleotide sequence ID" value="NZ_CP032485.1"/>
</dbReference>
<dbReference type="KEGG" id="ntn:D5366_00805"/>
<dbReference type="Gene3D" id="3.30.1330.60">
    <property type="entry name" value="OmpA-like domain"/>
    <property type="match status" value="1"/>
</dbReference>
<name>A0A4Y6V581_9PROT</name>
<keyword evidence="2" id="KW-0732">Signal</keyword>
<dbReference type="OrthoDB" id="7282927at2"/>
<feature type="signal peptide" evidence="2">
    <location>
        <begin position="1"/>
        <end position="25"/>
    </location>
</feature>
<feature type="domain" description="OmpA-like" evidence="3">
    <location>
        <begin position="133"/>
        <end position="218"/>
    </location>
</feature>
<feature type="compositionally biased region" description="Pro residues" evidence="1">
    <location>
        <begin position="85"/>
        <end position="97"/>
    </location>
</feature>
<keyword evidence="5" id="KW-1185">Reference proteome</keyword>
<feature type="compositionally biased region" description="Low complexity" evidence="1">
    <location>
        <begin position="48"/>
        <end position="58"/>
    </location>
</feature>
<gene>
    <name evidence="4" type="ORF">D5366_00805</name>
</gene>
<protein>
    <recommendedName>
        <fullName evidence="3">OmpA-like domain-containing protein</fullName>
    </recommendedName>
</protein>
<dbReference type="AlphaFoldDB" id="A0A4Y6V581"/>
<evidence type="ECO:0000313" key="5">
    <source>
        <dbReference type="Proteomes" id="UP000317214"/>
    </source>
</evidence>